<dbReference type="GO" id="GO:0016651">
    <property type="term" value="F:oxidoreductase activity, acting on NAD(P)H"/>
    <property type="evidence" value="ECO:0007669"/>
    <property type="project" value="TreeGrafter"/>
</dbReference>
<evidence type="ECO:0000313" key="7">
    <source>
        <dbReference type="EMBL" id="RYM03293.1"/>
    </source>
</evidence>
<dbReference type="InterPro" id="IPR050446">
    <property type="entry name" value="FAD-oxidoreductase/Apoptosis"/>
</dbReference>
<protein>
    <submittedName>
        <fullName evidence="7">Ferredoxin-NAD reductase</fullName>
    </submittedName>
</protein>
<keyword evidence="2" id="KW-0285">Flavoprotein</keyword>
<comment type="caution">
    <text evidence="7">The sequence shown here is derived from an EMBL/GenBank/DDBJ whole genome shotgun (WGS) entry which is preliminary data.</text>
</comment>
<feature type="domain" description="Reductase C-terminal" evidence="6">
    <location>
        <begin position="322"/>
        <end position="397"/>
    </location>
</feature>
<dbReference type="InterPro" id="IPR036188">
    <property type="entry name" value="FAD/NAD-bd_sf"/>
</dbReference>
<dbReference type="EMBL" id="SEOM01000001">
    <property type="protein sequence ID" value="RYM03293.1"/>
    <property type="molecule type" value="Genomic_DNA"/>
</dbReference>
<dbReference type="Proteomes" id="UP000292734">
    <property type="component" value="Unassembled WGS sequence"/>
</dbReference>
<dbReference type="AlphaFoldDB" id="A0A4Q4JA75"/>
<dbReference type="Gene3D" id="3.50.50.60">
    <property type="entry name" value="FAD/NAD(P)-binding domain"/>
    <property type="match status" value="2"/>
</dbReference>
<dbReference type="PANTHER" id="PTHR43557:SF2">
    <property type="entry name" value="RIESKE DOMAIN-CONTAINING PROTEIN-RELATED"/>
    <property type="match status" value="1"/>
</dbReference>
<sequence length="404" mass="43146">MVPARERALIVGGGQAGGWIAKTLRSEGFAGRITIVGEEIHPPYERPPLSKAVLLSAEAIGETVLLSSGQAAALDIEMTLGKRVTALDRAARVARCADGDAMSYDMLFLTMGSRPRVPDWMIEDDRIHLLRTLDDAARLREGLRSTRRLLVIGGGWIGLETAATARAMGIDVIVVQATDAVCSRSLPPAVSQWLLHLHQQRGVRFCLRETVQSVRVVGGQVEIELASGLHLSGDRLVVGIGNLPNSELAAAAGLATNDGIMVDQVGRTDDDRIFAAGDVAAFPCTFARKTVRRESWANAQNQAIAVARTAMGLDATYEQLPWLWSDQYGINIQIAGLPEEGTRTVFKAGPGEDGGSWLALDECSLPVGAVSAADPHGFRPLRKALQARSAVDLDGWAEISSSGD</sequence>
<evidence type="ECO:0000256" key="4">
    <source>
        <dbReference type="ARBA" id="ARBA00023002"/>
    </source>
</evidence>
<dbReference type="SUPFAM" id="SSF55424">
    <property type="entry name" value="FAD/NAD-linked reductases, dimerisation (C-terminal) domain"/>
    <property type="match status" value="1"/>
</dbReference>
<keyword evidence="4" id="KW-0560">Oxidoreductase</keyword>
<dbReference type="InterPro" id="IPR028202">
    <property type="entry name" value="Reductase_C"/>
</dbReference>
<dbReference type="Gene3D" id="3.30.390.30">
    <property type="match status" value="1"/>
</dbReference>
<keyword evidence="3" id="KW-0274">FAD</keyword>
<dbReference type="SUPFAM" id="SSF51905">
    <property type="entry name" value="FAD/NAD(P)-binding domain"/>
    <property type="match status" value="1"/>
</dbReference>
<accession>A0A4Q4JA75</accession>
<dbReference type="Pfam" id="PF14759">
    <property type="entry name" value="Reductase_C"/>
    <property type="match status" value="1"/>
</dbReference>
<dbReference type="PANTHER" id="PTHR43557">
    <property type="entry name" value="APOPTOSIS-INDUCING FACTOR 1"/>
    <property type="match status" value="1"/>
</dbReference>
<organism evidence="7 8">
    <name type="scientific">Sphingobium indicum</name>
    <dbReference type="NCBI Taxonomy" id="332055"/>
    <lineage>
        <taxon>Bacteria</taxon>
        <taxon>Pseudomonadati</taxon>
        <taxon>Pseudomonadota</taxon>
        <taxon>Alphaproteobacteria</taxon>
        <taxon>Sphingomonadales</taxon>
        <taxon>Sphingomonadaceae</taxon>
        <taxon>Sphingobium</taxon>
    </lineage>
</organism>
<gene>
    <name evidence="7" type="ORF">EWH08_01970</name>
</gene>
<evidence type="ECO:0000256" key="2">
    <source>
        <dbReference type="ARBA" id="ARBA00022630"/>
    </source>
</evidence>
<feature type="domain" description="FAD/NAD(P)-binding" evidence="5">
    <location>
        <begin position="8"/>
        <end position="303"/>
    </location>
</feature>
<comment type="cofactor">
    <cofactor evidence="1">
        <name>FAD</name>
        <dbReference type="ChEBI" id="CHEBI:57692"/>
    </cofactor>
</comment>
<evidence type="ECO:0000256" key="3">
    <source>
        <dbReference type="ARBA" id="ARBA00022827"/>
    </source>
</evidence>
<dbReference type="Pfam" id="PF07992">
    <property type="entry name" value="Pyr_redox_2"/>
    <property type="match status" value="1"/>
</dbReference>
<evidence type="ECO:0000313" key="8">
    <source>
        <dbReference type="Proteomes" id="UP000292734"/>
    </source>
</evidence>
<dbReference type="PRINTS" id="PR00368">
    <property type="entry name" value="FADPNR"/>
</dbReference>
<evidence type="ECO:0000256" key="1">
    <source>
        <dbReference type="ARBA" id="ARBA00001974"/>
    </source>
</evidence>
<evidence type="ECO:0000259" key="5">
    <source>
        <dbReference type="Pfam" id="PF07992"/>
    </source>
</evidence>
<proteinExistence type="predicted"/>
<dbReference type="GO" id="GO:0005737">
    <property type="term" value="C:cytoplasm"/>
    <property type="evidence" value="ECO:0007669"/>
    <property type="project" value="TreeGrafter"/>
</dbReference>
<dbReference type="RefSeq" id="WP_129965326.1">
    <property type="nucleotide sequence ID" value="NZ_JACBZE010000001.1"/>
</dbReference>
<name>A0A4Q4JA75_9SPHN</name>
<dbReference type="InterPro" id="IPR016156">
    <property type="entry name" value="FAD/NAD-linked_Rdtase_dimer_sf"/>
</dbReference>
<evidence type="ECO:0000259" key="6">
    <source>
        <dbReference type="Pfam" id="PF14759"/>
    </source>
</evidence>
<reference evidence="7 8" key="1">
    <citation type="submission" date="2019-02" db="EMBL/GenBank/DDBJ databases">
        <authorList>
            <person name="Feng G."/>
        </authorList>
    </citation>
    <scope>NUCLEOTIDE SEQUENCE [LARGE SCALE GENOMIC DNA]</scope>
    <source>
        <strain evidence="7 8">DSM 26779</strain>
    </source>
</reference>
<dbReference type="PRINTS" id="PR00411">
    <property type="entry name" value="PNDRDTASEI"/>
</dbReference>
<dbReference type="InterPro" id="IPR023753">
    <property type="entry name" value="FAD/NAD-binding_dom"/>
</dbReference>